<dbReference type="PANTHER" id="PTHR30451:SF20">
    <property type="entry name" value="FIMBRIAE USHER"/>
    <property type="match status" value="1"/>
</dbReference>
<sequence>MLSALSINKSFAIGMAILAVGFWCGTSYAQDEPASFNSSFLMGSARDMDTSLYSHGNPVSAGEYRLDMYVNGQWFGKQDIVFKPVPGEKSAETCFTAEELQFYGVDVESVGAPDIEVKKCKPLSEWIGQAQSRLEISSLRMDLTIPQENMRREARGYVNPELWDRGIDAGFIGYDLNATTIRADESGSGISNSDNLYLGMNSGVNVAGWQLRHNSSVSRRSGDGYDFQKTSTFARRAFSKIRSNLTIGDSFTSGELFDSVAYRGMNLSSEDRMLPDSMRGYAPVIRGVASTNARVEVRQNGNLLYSTTVSPGNFVIDDLYPTGFGGDLDVLVTEADGQQRTFSVPYSSIAQLLREGIGRHSVTVAQLRNDELEDEPLFMQATYQRGLYHDITGYLGSTVSQGYRSVLVGAGLATELGAFSFDVTRSQTEFRNNDDKFGNSVRINYSKMLNQTNTNFTLAAYRYSTKGFYGLSDAMFAREFDEQQLSLAALRNQKSQFQLTLNQSLGRRYGSLYFTGSVRDFWDTEGETKQYQMGYNNRFRSVSYGISAIRTTTQEGDADNQFDLSFTMPIGGGYSGQYIDGGVSLDDDGYTSSRAGINGYGGDRNQYNYGMRVTDNEQNGSTVGVNGEYRSRFASVNGSYSYSDDYQQASAGARGAFVAHKDGITMTPQHGDTMVLIEAKDAKGAGVVSASGVEVDDFGYAVLPYVTPYRMNRITLDPNGIDRNVELKGTSRKLAPYAGSITKMTFETEKGLPILIKAHRRDGISLPFAARVFDLSGNEVGVVGQSSVIFVRREQRQGVLTVKWGGEQCRLTYQLGDVSPEQEFGFEKTNAICH</sequence>
<evidence type="ECO:0000256" key="3">
    <source>
        <dbReference type="ARBA" id="ARBA00022448"/>
    </source>
</evidence>
<dbReference type="Pfam" id="PF13954">
    <property type="entry name" value="PapC_N"/>
    <property type="match status" value="1"/>
</dbReference>
<evidence type="ECO:0000313" key="12">
    <source>
        <dbReference type="Proteomes" id="UP000029443"/>
    </source>
</evidence>
<evidence type="ECO:0000256" key="7">
    <source>
        <dbReference type="ARBA" id="ARBA00023136"/>
    </source>
</evidence>
<dbReference type="InterPro" id="IPR025949">
    <property type="entry name" value="PapC-like_C"/>
</dbReference>
<evidence type="ECO:0000259" key="9">
    <source>
        <dbReference type="Pfam" id="PF13953"/>
    </source>
</evidence>
<comment type="caution">
    <text evidence="11">The sequence shown here is derived from an EMBL/GenBank/DDBJ whole genome shotgun (WGS) entry which is preliminary data.</text>
</comment>
<proteinExistence type="inferred from homology"/>
<keyword evidence="8" id="KW-0998">Cell outer membrane</keyword>
<dbReference type="InterPro" id="IPR025885">
    <property type="entry name" value="PapC_N"/>
</dbReference>
<dbReference type="InterPro" id="IPR037224">
    <property type="entry name" value="PapC_N_sf"/>
</dbReference>
<reference evidence="11 12" key="1">
    <citation type="submission" date="2012-09" db="EMBL/GenBank/DDBJ databases">
        <title>Genome Sequence of alkane-degrading Bacterium Alcanivorax jadensis T9.</title>
        <authorList>
            <person name="Lai Q."/>
            <person name="Shao Z."/>
        </authorList>
    </citation>
    <scope>NUCLEOTIDE SEQUENCE [LARGE SCALE GENOMIC DNA]</scope>
    <source>
        <strain evidence="11 12">T9</strain>
    </source>
</reference>
<gene>
    <name evidence="11" type="ORF">T9A_02875</name>
</gene>
<dbReference type="Gene3D" id="3.10.20.410">
    <property type="match status" value="1"/>
</dbReference>
<dbReference type="Gene3D" id="2.60.40.2070">
    <property type="match status" value="1"/>
</dbReference>
<dbReference type="InterPro" id="IPR043142">
    <property type="entry name" value="PapC-like_C_sf"/>
</dbReference>
<organism evidence="11 12">
    <name type="scientific">Alcanivorax jadensis T9</name>
    <dbReference type="NCBI Taxonomy" id="1177181"/>
    <lineage>
        <taxon>Bacteria</taxon>
        <taxon>Pseudomonadati</taxon>
        <taxon>Pseudomonadota</taxon>
        <taxon>Gammaproteobacteria</taxon>
        <taxon>Oceanospirillales</taxon>
        <taxon>Alcanivoracaceae</taxon>
        <taxon>Alcanivorax</taxon>
    </lineage>
</organism>
<keyword evidence="7" id="KW-0472">Membrane</keyword>
<dbReference type="EMBL" id="ARXU01000014">
    <property type="protein sequence ID" value="KGD60117.1"/>
    <property type="molecule type" value="Genomic_DNA"/>
</dbReference>
<evidence type="ECO:0000256" key="4">
    <source>
        <dbReference type="ARBA" id="ARBA00022452"/>
    </source>
</evidence>
<feature type="domain" description="PapC N-terminal" evidence="10">
    <location>
        <begin position="35"/>
        <end position="178"/>
    </location>
</feature>
<evidence type="ECO:0000256" key="8">
    <source>
        <dbReference type="ARBA" id="ARBA00023237"/>
    </source>
</evidence>
<feature type="domain" description="PapC-like C-terminal" evidence="9">
    <location>
        <begin position="755"/>
        <end position="815"/>
    </location>
</feature>
<evidence type="ECO:0000259" key="10">
    <source>
        <dbReference type="Pfam" id="PF13954"/>
    </source>
</evidence>
<evidence type="ECO:0000256" key="2">
    <source>
        <dbReference type="ARBA" id="ARBA00008064"/>
    </source>
</evidence>
<dbReference type="InterPro" id="IPR000015">
    <property type="entry name" value="Fimb_usher"/>
</dbReference>
<keyword evidence="3" id="KW-0813">Transport</keyword>
<dbReference type="Gene3D" id="2.60.40.3110">
    <property type="match status" value="1"/>
</dbReference>
<name>A0ABR4W9V9_9GAMM</name>
<accession>A0ABR4W9V9</accession>
<dbReference type="Pfam" id="PF13953">
    <property type="entry name" value="PapC_C"/>
    <property type="match status" value="1"/>
</dbReference>
<evidence type="ECO:0000256" key="1">
    <source>
        <dbReference type="ARBA" id="ARBA00004571"/>
    </source>
</evidence>
<dbReference type="SUPFAM" id="SSF141729">
    <property type="entry name" value="FimD N-terminal domain-like"/>
    <property type="match status" value="1"/>
</dbReference>
<evidence type="ECO:0000313" key="11">
    <source>
        <dbReference type="EMBL" id="KGD60117.1"/>
    </source>
</evidence>
<dbReference type="Pfam" id="PF00577">
    <property type="entry name" value="Usher"/>
    <property type="match status" value="1"/>
</dbReference>
<dbReference type="Gene3D" id="2.60.40.2610">
    <property type="entry name" value="Outer membrane usher protein FimD, plug domain"/>
    <property type="match status" value="1"/>
</dbReference>
<keyword evidence="12" id="KW-1185">Reference proteome</keyword>
<keyword evidence="5" id="KW-0812">Transmembrane</keyword>
<comment type="subcellular location">
    <subcellularLocation>
        <location evidence="1">Cell outer membrane</location>
        <topology evidence="1">Multi-pass membrane protein</topology>
    </subcellularLocation>
</comment>
<dbReference type="PANTHER" id="PTHR30451">
    <property type="entry name" value="OUTER MEMBRANE USHER PROTEIN"/>
    <property type="match status" value="1"/>
</dbReference>
<evidence type="ECO:0000256" key="6">
    <source>
        <dbReference type="ARBA" id="ARBA00022729"/>
    </source>
</evidence>
<dbReference type="InterPro" id="IPR042186">
    <property type="entry name" value="FimD_plug_dom"/>
</dbReference>
<keyword evidence="6" id="KW-0732">Signal</keyword>
<keyword evidence="4" id="KW-1134">Transmembrane beta strand</keyword>
<evidence type="ECO:0000256" key="5">
    <source>
        <dbReference type="ARBA" id="ARBA00022692"/>
    </source>
</evidence>
<comment type="similarity">
    <text evidence="2">Belongs to the fimbrial export usher family.</text>
</comment>
<protein>
    <submittedName>
        <fullName evidence="11">Fimbrial biogenesis outer membrane usher protein</fullName>
    </submittedName>
</protein>
<dbReference type="Proteomes" id="UP000029443">
    <property type="component" value="Unassembled WGS sequence"/>
</dbReference>